<evidence type="ECO:0000256" key="4">
    <source>
        <dbReference type="ARBA" id="ARBA00022448"/>
    </source>
</evidence>
<evidence type="ECO:0000256" key="10">
    <source>
        <dbReference type="ARBA" id="ARBA00023136"/>
    </source>
</evidence>
<proteinExistence type="inferred from homology"/>
<name>A0A497EZQ6_9CREN</name>
<dbReference type="Proteomes" id="UP000268446">
    <property type="component" value="Unassembled WGS sequence"/>
</dbReference>
<evidence type="ECO:0000256" key="2">
    <source>
        <dbReference type="ARBA" id="ARBA00006103"/>
    </source>
</evidence>
<evidence type="ECO:0000256" key="13">
    <source>
        <dbReference type="SAM" id="Phobius"/>
    </source>
</evidence>
<dbReference type="GO" id="GO:0015031">
    <property type="term" value="P:protein transport"/>
    <property type="evidence" value="ECO:0007669"/>
    <property type="project" value="UniProtKB-UniRule"/>
</dbReference>
<keyword evidence="10 12" id="KW-0472">Membrane</keyword>
<feature type="transmembrane region" description="Helical" evidence="13">
    <location>
        <begin position="37"/>
        <end position="59"/>
    </location>
</feature>
<dbReference type="EMBL" id="QMQZ01000012">
    <property type="protein sequence ID" value="RLE52128.1"/>
    <property type="molecule type" value="Genomic_DNA"/>
</dbReference>
<keyword evidence="4 12" id="KW-0813">Transport</keyword>
<evidence type="ECO:0000313" key="16">
    <source>
        <dbReference type="Proteomes" id="UP000268446"/>
    </source>
</evidence>
<comment type="similarity">
    <text evidence="2 12">Belongs to the SEC61-beta family.</text>
</comment>
<keyword evidence="9 12" id="KW-0811">Translocation</keyword>
<accession>A0A497EZQ6</accession>
<dbReference type="Pfam" id="PF03911">
    <property type="entry name" value="Sec61_beta"/>
    <property type="match status" value="1"/>
</dbReference>
<reference evidence="16 17" key="1">
    <citation type="submission" date="2018-06" db="EMBL/GenBank/DDBJ databases">
        <title>Extensive metabolic versatility and redundancy in microbially diverse, dynamic hydrothermal sediments.</title>
        <authorList>
            <person name="Dombrowski N."/>
            <person name="Teske A."/>
            <person name="Baker B.J."/>
        </authorList>
    </citation>
    <scope>NUCLEOTIDE SEQUENCE [LARGE SCALE GENOMIC DNA]</scope>
    <source>
        <strain evidence="15">B20_G2</strain>
        <strain evidence="14">B29_G17</strain>
    </source>
</reference>
<evidence type="ECO:0000256" key="6">
    <source>
        <dbReference type="ARBA" id="ARBA00022692"/>
    </source>
</evidence>
<dbReference type="InterPro" id="IPR016482">
    <property type="entry name" value="SecG/Sec61-beta/Sbh"/>
</dbReference>
<evidence type="ECO:0000313" key="17">
    <source>
        <dbReference type="Proteomes" id="UP000269499"/>
    </source>
</evidence>
<dbReference type="AlphaFoldDB" id="A0A497EZQ6"/>
<evidence type="ECO:0000313" key="15">
    <source>
        <dbReference type="EMBL" id="RLE55509.1"/>
    </source>
</evidence>
<evidence type="ECO:0000256" key="12">
    <source>
        <dbReference type="HAMAP-Rule" id="MF_00751"/>
    </source>
</evidence>
<comment type="caution">
    <text evidence="14">The sequence shown here is derived from an EMBL/GenBank/DDBJ whole genome shotgun (WGS) entry which is preliminary data.</text>
</comment>
<evidence type="ECO:0000256" key="5">
    <source>
        <dbReference type="ARBA" id="ARBA00022475"/>
    </source>
</evidence>
<dbReference type="EMBL" id="QMRA01000006">
    <property type="protein sequence ID" value="RLE55509.1"/>
    <property type="molecule type" value="Genomic_DNA"/>
</dbReference>
<dbReference type="NCBIfam" id="NF002318">
    <property type="entry name" value="PRK01253.1"/>
    <property type="match status" value="1"/>
</dbReference>
<keyword evidence="8 12" id="KW-1133">Transmembrane helix</keyword>
<sequence>MSRRKRRREGVMPVTGAGLIRFFEEEVKGLKISPIHVIIMAIVLMAFAILGNLGFLQFLR</sequence>
<dbReference type="InterPro" id="IPR023531">
    <property type="entry name" value="Preprot_translocase_SecG"/>
</dbReference>
<dbReference type="HAMAP" id="MF_00751">
    <property type="entry name" value="SecG"/>
    <property type="match status" value="1"/>
</dbReference>
<evidence type="ECO:0000313" key="14">
    <source>
        <dbReference type="EMBL" id="RLE52128.1"/>
    </source>
</evidence>
<dbReference type="Proteomes" id="UP000269499">
    <property type="component" value="Unassembled WGS sequence"/>
</dbReference>
<evidence type="ECO:0000256" key="9">
    <source>
        <dbReference type="ARBA" id="ARBA00023010"/>
    </source>
</evidence>
<gene>
    <name evidence="12" type="primary">secG</name>
    <name evidence="14" type="ORF">DRJ20_00785</name>
    <name evidence="15" type="ORF">DRJ26_00690</name>
</gene>
<dbReference type="GO" id="GO:0005886">
    <property type="term" value="C:plasma membrane"/>
    <property type="evidence" value="ECO:0007669"/>
    <property type="project" value="UniProtKB-SubCell"/>
</dbReference>
<evidence type="ECO:0000256" key="11">
    <source>
        <dbReference type="ARBA" id="ARBA00031868"/>
    </source>
</evidence>
<keyword evidence="6 12" id="KW-0812">Transmembrane</keyword>
<evidence type="ECO:0000256" key="3">
    <source>
        <dbReference type="ARBA" id="ARBA00014522"/>
    </source>
</evidence>
<keyword evidence="7 12" id="KW-0653">Protein transport</keyword>
<comment type="function">
    <text evidence="12">Involved in protein export. The function of the beta subunit is unknown, but it may be involved in stabilization of the trimeric complex.</text>
</comment>
<comment type="subcellular location">
    <subcellularLocation>
        <location evidence="1 12">Cell membrane</location>
        <topology evidence="1 12">Single-pass membrane protein</topology>
    </subcellularLocation>
</comment>
<comment type="subunit">
    <text evidence="12">Component of the protein translocase complex. Heterotrimer consisting of alpha (SecY), beta (SecG) and gamma (SecE) subunits. Can form oligomers of the heterotrimer.</text>
</comment>
<evidence type="ECO:0000256" key="7">
    <source>
        <dbReference type="ARBA" id="ARBA00022927"/>
    </source>
</evidence>
<evidence type="ECO:0000256" key="8">
    <source>
        <dbReference type="ARBA" id="ARBA00022989"/>
    </source>
</evidence>
<evidence type="ECO:0000256" key="1">
    <source>
        <dbReference type="ARBA" id="ARBA00004162"/>
    </source>
</evidence>
<feature type="topological domain" description="Cytoplasmic" evidence="12">
    <location>
        <begin position="1"/>
        <end position="33"/>
    </location>
</feature>
<organism evidence="14 16">
    <name type="scientific">Thermoproteota archaeon</name>
    <dbReference type="NCBI Taxonomy" id="2056631"/>
    <lineage>
        <taxon>Archaea</taxon>
        <taxon>Thermoproteota</taxon>
    </lineage>
</organism>
<keyword evidence="5 12" id="KW-1003">Cell membrane</keyword>
<protein>
    <recommendedName>
        <fullName evidence="3 12">Preprotein translocase subunit SecG</fullName>
    </recommendedName>
    <alternativeName>
        <fullName evidence="11 12">Protein transport protein Sec61 subunit beta homolog</fullName>
    </alternativeName>
</protein>